<dbReference type="SUPFAM" id="SSF82185">
    <property type="entry name" value="Histone H3 K4-specific methyltransferase SET7/9 N-terminal domain"/>
    <property type="match status" value="2"/>
</dbReference>
<evidence type="ECO:0000256" key="1">
    <source>
        <dbReference type="SAM" id="SignalP"/>
    </source>
</evidence>
<gene>
    <name evidence="2" type="ORF">TNO010_210009</name>
</gene>
<dbReference type="Proteomes" id="UP000490060">
    <property type="component" value="Unassembled WGS sequence"/>
</dbReference>
<dbReference type="AlphaFoldDB" id="A0A2I2M7J4"/>
<dbReference type="InterPro" id="IPR011652">
    <property type="entry name" value="MORN_2"/>
</dbReference>
<evidence type="ECO:0000313" key="2">
    <source>
        <dbReference type="EMBL" id="SOU88516.1"/>
    </source>
</evidence>
<dbReference type="PANTHER" id="PTHR33706:SF1">
    <property type="entry name" value="TPR REPEAT PROTEIN"/>
    <property type="match status" value="1"/>
</dbReference>
<proteinExistence type="predicted"/>
<evidence type="ECO:0000313" key="3">
    <source>
        <dbReference type="Proteomes" id="UP000490060"/>
    </source>
</evidence>
<keyword evidence="1" id="KW-0732">Signal</keyword>
<sequence length="230" mass="26221">MLNIKRIFSITVLLSVFFMTSIEAQELNKIDANGNRIGAWKKLYSNGKVRYTGQFENGKEVGVFKFYSITSSGSPISTKTYVNGTATVKFYTEFGKLKSQGKMIGKKRVGKWVYYFSNGKPVSQENYKDGKLDGIFKNYYPNGNLTQELHYLKGKKNGVSKTFTDSAILIEETLYVNGKLEGKATYYDLKGGIKEEGMYKNGKRVGKWEFYMDGEKVNKKKKMKVSDFKK</sequence>
<dbReference type="EMBL" id="OENE01000014">
    <property type="protein sequence ID" value="SOU88516.1"/>
    <property type="molecule type" value="Genomic_DNA"/>
</dbReference>
<dbReference type="Pfam" id="PF07661">
    <property type="entry name" value="MORN_2"/>
    <property type="match status" value="4"/>
</dbReference>
<accession>A0A2I2M7J4</accession>
<feature type="chain" id="PRO_5029867516" description="Toxin-antitoxin system YwqK family antitoxin" evidence="1">
    <location>
        <begin position="25"/>
        <end position="230"/>
    </location>
</feature>
<evidence type="ECO:0008006" key="4">
    <source>
        <dbReference type="Google" id="ProtNLM"/>
    </source>
</evidence>
<protein>
    <recommendedName>
        <fullName evidence="4">Toxin-antitoxin system YwqK family antitoxin</fullName>
    </recommendedName>
</protein>
<reference evidence="2 3" key="1">
    <citation type="submission" date="2017-11" db="EMBL/GenBank/DDBJ databases">
        <authorList>
            <person name="Duchaud E."/>
        </authorList>
    </citation>
    <scope>NUCLEOTIDE SEQUENCE [LARGE SCALE GENOMIC DNA]</scope>
    <source>
        <strain evidence="2 3">TNO010</strain>
    </source>
</reference>
<dbReference type="RefSeq" id="WP_058885363.1">
    <property type="nucleotide sequence ID" value="NZ_JAFMUH010000010.1"/>
</dbReference>
<dbReference type="PANTHER" id="PTHR33706">
    <property type="entry name" value="MORN VARIANT REPEAT PROTEIN"/>
    <property type="match status" value="1"/>
</dbReference>
<name>A0A2I2M7J4_9FLAO</name>
<dbReference type="Gene3D" id="2.20.110.10">
    <property type="entry name" value="Histone H3 K4-specific methyltransferase SET7/9 N-terminal domain"/>
    <property type="match status" value="3"/>
</dbReference>
<organism evidence="2 3">
    <name type="scientific">Tenacibaculum finnmarkense genomovar ulcerans</name>
    <dbReference type="NCBI Taxonomy" id="2781388"/>
    <lineage>
        <taxon>Bacteria</taxon>
        <taxon>Pseudomonadati</taxon>
        <taxon>Bacteroidota</taxon>
        <taxon>Flavobacteriia</taxon>
        <taxon>Flavobacteriales</taxon>
        <taxon>Flavobacteriaceae</taxon>
        <taxon>Tenacibaculum</taxon>
        <taxon>Tenacibaculum finnmarkense</taxon>
    </lineage>
</organism>
<feature type="signal peptide" evidence="1">
    <location>
        <begin position="1"/>
        <end position="24"/>
    </location>
</feature>